<feature type="region of interest" description="Disordered" evidence="1">
    <location>
        <begin position="66"/>
        <end position="164"/>
    </location>
</feature>
<sequence length="408" mass="43917">MNLKETWKNLDPERKKKVVKALCVAGVLLFALFAYKVRSKPAPPPKPRAKPIALLDDARTFQKSLYQKSQSELKKRDRQMAELKRKLDELMKREEEERKRDEATISSPDKGKRMNPDGIPAFDRAPSSSPPVLPAYPPPPPPGAVYPSAVANGTNSSPGQPPAPDEVVMIGEIGMVSAPASDLPEPDKKKDSTRRIYLPPSFMEATLLSGLDAPTAEVGKGNPVPALVRIQDLAVLPNDVKADLKGCFAIVSGYGNLATERAFMQAVSLSCLTNEGKAVIDQEIEGFLVDRDGKIGLSGRVVSRMGSTIARSMLAGFFGGLGDYISASNQITSTSALGTTVTIDTGDAAKYGVGAGLSSGFKDIQKFYLDLAKQAIPVIEIPPTKDVTLVIQKGVMLKLRDPNMEAKK</sequence>
<feature type="compositionally biased region" description="Basic and acidic residues" evidence="1">
    <location>
        <begin position="71"/>
        <end position="115"/>
    </location>
</feature>
<feature type="compositionally biased region" description="Pro residues" evidence="1">
    <location>
        <begin position="128"/>
        <end position="144"/>
    </location>
</feature>
<dbReference type="EMBL" id="VNIB01000012">
    <property type="protein sequence ID" value="TYO96791.1"/>
    <property type="molecule type" value="Genomic_DNA"/>
</dbReference>
<proteinExistence type="predicted"/>
<dbReference type="Pfam" id="PF03743">
    <property type="entry name" value="TrbI"/>
    <property type="match status" value="1"/>
</dbReference>
<evidence type="ECO:0000313" key="3">
    <source>
        <dbReference type="Proteomes" id="UP000324159"/>
    </source>
</evidence>
<evidence type="ECO:0000313" key="2">
    <source>
        <dbReference type="EMBL" id="TYO96791.1"/>
    </source>
</evidence>
<dbReference type="Proteomes" id="UP000324159">
    <property type="component" value="Unassembled WGS sequence"/>
</dbReference>
<name>A0A5D3WIK8_9BACT</name>
<keyword evidence="3" id="KW-1185">Reference proteome</keyword>
<dbReference type="InterPro" id="IPR005498">
    <property type="entry name" value="T4SS_VirB10/TraB/TrbI"/>
</dbReference>
<evidence type="ECO:0000256" key="1">
    <source>
        <dbReference type="SAM" id="MobiDB-lite"/>
    </source>
</evidence>
<organism evidence="2 3">
    <name type="scientific">Geothermobacter ehrlichii</name>
    <dbReference type="NCBI Taxonomy" id="213224"/>
    <lineage>
        <taxon>Bacteria</taxon>
        <taxon>Pseudomonadati</taxon>
        <taxon>Thermodesulfobacteriota</taxon>
        <taxon>Desulfuromonadia</taxon>
        <taxon>Desulfuromonadales</taxon>
        <taxon>Geothermobacteraceae</taxon>
        <taxon>Geothermobacter</taxon>
    </lineage>
</organism>
<dbReference type="RefSeq" id="WP_148896634.1">
    <property type="nucleotide sequence ID" value="NZ_VNIB01000012.1"/>
</dbReference>
<dbReference type="CDD" id="cd16430">
    <property type="entry name" value="TraB"/>
    <property type="match status" value="1"/>
</dbReference>
<gene>
    <name evidence="2" type="ORF">EDC39_11279</name>
</gene>
<protein>
    <submittedName>
        <fullName evidence="2">Conjugal transfer pilus assembly protein TraB</fullName>
    </submittedName>
</protein>
<dbReference type="AlphaFoldDB" id="A0A5D3WIK8"/>
<accession>A0A5D3WIK8</accession>
<reference evidence="2 3" key="1">
    <citation type="submission" date="2019-07" db="EMBL/GenBank/DDBJ databases">
        <title>Genomic Encyclopedia of Type Strains, Phase IV (KMG-IV): sequencing the most valuable type-strain genomes for metagenomic binning, comparative biology and taxonomic classification.</title>
        <authorList>
            <person name="Goeker M."/>
        </authorList>
    </citation>
    <scope>NUCLEOTIDE SEQUENCE [LARGE SCALE GENOMIC DNA]</scope>
    <source>
        <strain evidence="2 3">SS015</strain>
    </source>
</reference>
<dbReference type="OrthoDB" id="15544at2"/>
<comment type="caution">
    <text evidence="2">The sequence shown here is derived from an EMBL/GenBank/DDBJ whole genome shotgun (WGS) entry which is preliminary data.</text>
</comment>